<gene>
    <name evidence="1" type="ORF">SAMN06264868_101111</name>
</gene>
<keyword evidence="2" id="KW-1185">Reference proteome</keyword>
<dbReference type="AlphaFoldDB" id="A0AA45WIG8"/>
<organism evidence="1 2">
    <name type="scientific">Venenivibrio stagnispumantis</name>
    <dbReference type="NCBI Taxonomy" id="407998"/>
    <lineage>
        <taxon>Bacteria</taxon>
        <taxon>Pseudomonadati</taxon>
        <taxon>Aquificota</taxon>
        <taxon>Aquificia</taxon>
        <taxon>Aquificales</taxon>
        <taxon>Hydrogenothermaceae</taxon>
        <taxon>Venenivibrio</taxon>
    </lineage>
</organism>
<dbReference type="Proteomes" id="UP001157947">
    <property type="component" value="Unassembled WGS sequence"/>
</dbReference>
<dbReference type="Pfam" id="PF04458">
    <property type="entry name" value="DUF505"/>
    <property type="match status" value="1"/>
</dbReference>
<evidence type="ECO:0000313" key="1">
    <source>
        <dbReference type="EMBL" id="SMP00486.1"/>
    </source>
</evidence>
<reference evidence="1" key="1">
    <citation type="submission" date="2017-05" db="EMBL/GenBank/DDBJ databases">
        <authorList>
            <person name="Varghese N."/>
            <person name="Submissions S."/>
        </authorList>
    </citation>
    <scope>NUCLEOTIDE SEQUENCE</scope>
    <source>
        <strain evidence="1">DSM 18763</strain>
    </source>
</reference>
<proteinExistence type="predicted"/>
<evidence type="ECO:0000313" key="2">
    <source>
        <dbReference type="Proteomes" id="UP001157947"/>
    </source>
</evidence>
<dbReference type="InterPro" id="IPR007548">
    <property type="entry name" value="DUF505"/>
</dbReference>
<sequence length="650" mass="74926">MLIKKEHALALLNVKSQEEKGLACQIAVKAESDPYVELELQNLLEQGNSPVEFVLTYWGRNLVYLLEEMIQKGLISHPSQWDERFRWIGSEVIAMIEASVKSGNLTGNKVFNALKERGFAQEVHEEKKGWFKELNEYGKSIYEIYKNAKPRLEISKELAEYISSMAPGPAETKFLPVHGRNVEIMESMRLISFSVPNSDVYNLSGLGVAVQKTVQTMVPALDTVINEDYMYALIKLLDRGMDSLTDQEKEVLEELAFIDNEGNILPAGEHLVEVYKLWKEGDYKPIKTFNLETLDEELLLGIEKIWQKNKENSEIVPTDKEIVHYLMEKPLKDYKHLKEWYGRMINQSMGYQKKEELKKKWAELFTIEDLFKHFWEKGNEWYEKLFDTVKESLYSLEAFNLIKSEIDEKTGKTVYKFTPYGEQVLKDIKEKGVREITSTAVKAISISETEFGAPNYEWYQQAVNKHLVGEGYPTKSGQLYKDLAYNIKRIPHVSRFELMVLHKIPEYGMFLDELFNEFDETLKEEVQYAVNKLEARYILDILPNDGIILTEAGKLIKKALSGVPEGIANPINPAIVKILEAIKQVGNLYVKEKRVRTLPKNWEEAIRLSGFDKETFEKEIAVARLAGFIGRTSLHESALEILEAYELLNK</sequence>
<protein>
    <recommendedName>
        <fullName evidence="3">DUF505 domain-containing protein</fullName>
    </recommendedName>
</protein>
<evidence type="ECO:0008006" key="3">
    <source>
        <dbReference type="Google" id="ProtNLM"/>
    </source>
</evidence>
<accession>A0AA45WIG8</accession>
<name>A0AA45WIG8_9AQUI</name>
<comment type="caution">
    <text evidence="1">The sequence shown here is derived from an EMBL/GenBank/DDBJ whole genome shotgun (WGS) entry which is preliminary data.</text>
</comment>
<dbReference type="RefSeq" id="WP_265133562.1">
    <property type="nucleotide sequence ID" value="NZ_FXTX01000001.1"/>
</dbReference>
<dbReference type="EMBL" id="FXTX01000001">
    <property type="protein sequence ID" value="SMP00486.1"/>
    <property type="molecule type" value="Genomic_DNA"/>
</dbReference>